<dbReference type="OrthoDB" id="2013972at2759"/>
<feature type="region of interest" description="Disordered" evidence="1">
    <location>
        <begin position="1"/>
        <end position="21"/>
    </location>
</feature>
<organism evidence="2 3">
    <name type="scientific">Choiromyces venosus 120613-1</name>
    <dbReference type="NCBI Taxonomy" id="1336337"/>
    <lineage>
        <taxon>Eukaryota</taxon>
        <taxon>Fungi</taxon>
        <taxon>Dikarya</taxon>
        <taxon>Ascomycota</taxon>
        <taxon>Pezizomycotina</taxon>
        <taxon>Pezizomycetes</taxon>
        <taxon>Pezizales</taxon>
        <taxon>Tuberaceae</taxon>
        <taxon>Choiromyces</taxon>
    </lineage>
</organism>
<keyword evidence="3" id="KW-1185">Reference proteome</keyword>
<evidence type="ECO:0000313" key="2">
    <source>
        <dbReference type="EMBL" id="RPA90693.1"/>
    </source>
</evidence>
<dbReference type="Proteomes" id="UP000276215">
    <property type="component" value="Unassembled WGS sequence"/>
</dbReference>
<feature type="compositionally biased region" description="Polar residues" evidence="1">
    <location>
        <begin position="7"/>
        <end position="16"/>
    </location>
</feature>
<sequence>MADFHQSIASGPTSQFPALDIDTSPHDYSDVDSGFGASIARTENSYAVTMGSGICPYVYENGRRYQVFREGVYMLPNDSEEIERLDQYHRIFLALLDGKLYIAPLGEHSQKVRHVLDIGTGTGAWAIDMAEEFPDAEVIGNDLSKIQPPWAPENCKFEIDDIESDWTYPENHFDFIHLRSLSGCFEDWGMVLSRCYNHTAPGGYIEFQDYDCILKSALGTVPNGAVARYWRMVCDAAESTGRIFQVASTIEGLLKAAGFVDVTVRKELWPLGPWPKDERMKEIGRLTKPGLRSAFHAFASALLTRVLGWTDIQVKELCQEATQEINDGSSQLYVTAYYVCGRKPS</sequence>
<dbReference type="EMBL" id="ML120517">
    <property type="protein sequence ID" value="RPA90693.1"/>
    <property type="molecule type" value="Genomic_DNA"/>
</dbReference>
<dbReference type="AlphaFoldDB" id="A0A3N4IWW8"/>
<dbReference type="SUPFAM" id="SSF53335">
    <property type="entry name" value="S-adenosyl-L-methionine-dependent methyltransferases"/>
    <property type="match status" value="1"/>
</dbReference>
<dbReference type="PANTHER" id="PTHR43591:SF10">
    <property type="entry name" value="ABC TRANSMEMBRANE TYPE-1 DOMAIN-CONTAINING PROTEIN-RELATED"/>
    <property type="match status" value="1"/>
</dbReference>
<evidence type="ECO:0000313" key="3">
    <source>
        <dbReference type="Proteomes" id="UP000276215"/>
    </source>
</evidence>
<dbReference type="Gene3D" id="3.40.50.150">
    <property type="entry name" value="Vaccinia Virus protein VP39"/>
    <property type="match status" value="1"/>
</dbReference>
<keyword evidence="2" id="KW-0489">Methyltransferase</keyword>
<accession>A0A3N4IWW8</accession>
<proteinExistence type="predicted"/>
<dbReference type="STRING" id="1336337.A0A3N4IWW8"/>
<dbReference type="InterPro" id="IPR029063">
    <property type="entry name" value="SAM-dependent_MTases_sf"/>
</dbReference>
<dbReference type="CDD" id="cd02440">
    <property type="entry name" value="AdoMet_MTases"/>
    <property type="match status" value="1"/>
</dbReference>
<name>A0A3N4IWW8_9PEZI</name>
<dbReference type="PANTHER" id="PTHR43591">
    <property type="entry name" value="METHYLTRANSFERASE"/>
    <property type="match status" value="1"/>
</dbReference>
<dbReference type="GO" id="GO:0008168">
    <property type="term" value="F:methyltransferase activity"/>
    <property type="evidence" value="ECO:0007669"/>
    <property type="project" value="UniProtKB-KW"/>
</dbReference>
<keyword evidence="2" id="KW-0808">Transferase</keyword>
<reference evidence="2 3" key="1">
    <citation type="journal article" date="2018" name="Nat. Ecol. Evol.">
        <title>Pezizomycetes genomes reveal the molecular basis of ectomycorrhizal truffle lifestyle.</title>
        <authorList>
            <person name="Murat C."/>
            <person name="Payen T."/>
            <person name="Noel B."/>
            <person name="Kuo A."/>
            <person name="Morin E."/>
            <person name="Chen J."/>
            <person name="Kohler A."/>
            <person name="Krizsan K."/>
            <person name="Balestrini R."/>
            <person name="Da Silva C."/>
            <person name="Montanini B."/>
            <person name="Hainaut M."/>
            <person name="Levati E."/>
            <person name="Barry K.W."/>
            <person name="Belfiori B."/>
            <person name="Cichocki N."/>
            <person name="Clum A."/>
            <person name="Dockter R.B."/>
            <person name="Fauchery L."/>
            <person name="Guy J."/>
            <person name="Iotti M."/>
            <person name="Le Tacon F."/>
            <person name="Lindquist E.A."/>
            <person name="Lipzen A."/>
            <person name="Malagnac F."/>
            <person name="Mello A."/>
            <person name="Molinier V."/>
            <person name="Miyauchi S."/>
            <person name="Poulain J."/>
            <person name="Riccioni C."/>
            <person name="Rubini A."/>
            <person name="Sitrit Y."/>
            <person name="Splivallo R."/>
            <person name="Traeger S."/>
            <person name="Wang M."/>
            <person name="Zifcakova L."/>
            <person name="Wipf D."/>
            <person name="Zambonelli A."/>
            <person name="Paolocci F."/>
            <person name="Nowrousian M."/>
            <person name="Ottonello S."/>
            <person name="Baldrian P."/>
            <person name="Spatafora J.W."/>
            <person name="Henrissat B."/>
            <person name="Nagy L.G."/>
            <person name="Aury J.M."/>
            <person name="Wincker P."/>
            <person name="Grigoriev I.V."/>
            <person name="Bonfante P."/>
            <person name="Martin F.M."/>
        </authorList>
    </citation>
    <scope>NUCLEOTIDE SEQUENCE [LARGE SCALE GENOMIC DNA]</scope>
    <source>
        <strain evidence="2 3">120613-1</strain>
    </source>
</reference>
<gene>
    <name evidence="2" type="ORF">L873DRAFT_1831646</name>
</gene>
<dbReference type="Pfam" id="PF13489">
    <property type="entry name" value="Methyltransf_23"/>
    <property type="match status" value="1"/>
</dbReference>
<protein>
    <submittedName>
        <fullName evidence="2">S-adenosyl-L-methionine-dependent methyltransferase</fullName>
    </submittedName>
</protein>
<evidence type="ECO:0000256" key="1">
    <source>
        <dbReference type="SAM" id="MobiDB-lite"/>
    </source>
</evidence>
<dbReference type="GO" id="GO:0032259">
    <property type="term" value="P:methylation"/>
    <property type="evidence" value="ECO:0007669"/>
    <property type="project" value="UniProtKB-KW"/>
</dbReference>